<evidence type="ECO:0000256" key="7">
    <source>
        <dbReference type="ARBA" id="ARBA00023136"/>
    </source>
</evidence>
<feature type="transmembrane region" description="Helical" evidence="8">
    <location>
        <begin position="339"/>
        <end position="362"/>
    </location>
</feature>
<sequence>MARHREALTPVRSTRNGIALGLISLVPLVFATAVFLWPLGVLVARAFDDSDGATLPELWDRTHAWRLLAVTVGQAAGSALTALIVAAPIVWLLSTVRLPGSGLLRAVVTVPFVLPTVVVGVAFRALFDGPLAFLDIGQGWTAIIVAHTFLNVAVVVRVVSAAWQRIEPREVAAARTLGASAARAFLDVVIPRLLPAIASAFALVLLFCSTSFGVIQILGGGDASTLETEIYLQGIGYAKLPDAVALSMLQIVLVLAALGVARVVGSTRVPPTGAGAHLRPPHGAKRIAVAAVLAWIGLWLILPIVTLVIRSLRPGGHWGLAGYRALADTTYGPSAYSSLGYSVSSGLLAAAIAVVVGLLTATALTRTGGVVAKLAGGLSVLPLGVSAVTLGFGYVLALATVPYEIAASPLVVPCVQALIAIPVVVGVMVPALEQVPDRLRDAAAVLGAGPLRVFVTVDLRLTARSLAAAAGFAFVMAVGEFGATTFLARADTTTLPVLIGSLMGRPGADNFAAAMAASVVLVAVSAAVVAVVETVSSAPETRAPGRNAPKKKGSARADAA</sequence>
<evidence type="ECO:0000259" key="10">
    <source>
        <dbReference type="PROSITE" id="PS50928"/>
    </source>
</evidence>
<keyword evidence="4" id="KW-0997">Cell inner membrane</keyword>
<name>M3UVU3_GORML</name>
<dbReference type="AlphaFoldDB" id="M3UVU3"/>
<keyword evidence="7 8" id="KW-0472">Membrane</keyword>
<evidence type="ECO:0000313" key="12">
    <source>
        <dbReference type="Proteomes" id="UP000035009"/>
    </source>
</evidence>
<evidence type="ECO:0000256" key="4">
    <source>
        <dbReference type="ARBA" id="ARBA00022519"/>
    </source>
</evidence>
<feature type="domain" description="ABC transmembrane type-1" evidence="10">
    <location>
        <begin position="68"/>
        <end position="261"/>
    </location>
</feature>
<feature type="transmembrane region" description="Helical" evidence="8">
    <location>
        <begin position="193"/>
        <end position="218"/>
    </location>
</feature>
<keyword evidence="6 8" id="KW-1133">Transmembrane helix</keyword>
<dbReference type="InterPro" id="IPR035906">
    <property type="entry name" value="MetI-like_sf"/>
</dbReference>
<dbReference type="EMBL" id="BAOP01000011">
    <property type="protein sequence ID" value="GAC79692.1"/>
    <property type="molecule type" value="Genomic_DNA"/>
</dbReference>
<comment type="similarity">
    <text evidence="8">Belongs to the binding-protein-dependent transport system permease family.</text>
</comment>
<feature type="transmembrane region" description="Helical" evidence="8">
    <location>
        <begin position="410"/>
        <end position="432"/>
    </location>
</feature>
<gene>
    <name evidence="11" type="ORF">GM1_011_01210</name>
</gene>
<evidence type="ECO:0000313" key="11">
    <source>
        <dbReference type="EMBL" id="GAC79692.1"/>
    </source>
</evidence>
<feature type="transmembrane region" description="Helical" evidence="8">
    <location>
        <begin position="466"/>
        <end position="490"/>
    </location>
</feature>
<feature type="transmembrane region" description="Helical" evidence="8">
    <location>
        <begin position="243"/>
        <end position="265"/>
    </location>
</feature>
<accession>M3UVU3</accession>
<feature type="transmembrane region" description="Helical" evidence="8">
    <location>
        <begin position="20"/>
        <end position="47"/>
    </location>
</feature>
<evidence type="ECO:0000256" key="6">
    <source>
        <dbReference type="ARBA" id="ARBA00022989"/>
    </source>
</evidence>
<feature type="transmembrane region" description="Helical" evidence="8">
    <location>
        <begin position="103"/>
        <end position="127"/>
    </location>
</feature>
<proteinExistence type="inferred from homology"/>
<evidence type="ECO:0000256" key="1">
    <source>
        <dbReference type="ARBA" id="ARBA00004429"/>
    </source>
</evidence>
<evidence type="ECO:0000256" key="3">
    <source>
        <dbReference type="ARBA" id="ARBA00022475"/>
    </source>
</evidence>
<comment type="caution">
    <text evidence="11">The sequence shown here is derived from an EMBL/GenBank/DDBJ whole genome shotgun (WGS) entry which is preliminary data.</text>
</comment>
<dbReference type="RefSeq" id="WP_008378263.1">
    <property type="nucleotide sequence ID" value="NZ_BAOP01000011.1"/>
</dbReference>
<feature type="transmembrane region" description="Helical" evidence="8">
    <location>
        <begin position="374"/>
        <end position="398"/>
    </location>
</feature>
<feature type="transmembrane region" description="Helical" evidence="8">
    <location>
        <begin position="510"/>
        <end position="532"/>
    </location>
</feature>
<keyword evidence="3" id="KW-1003">Cell membrane</keyword>
<dbReference type="CDD" id="cd06261">
    <property type="entry name" value="TM_PBP2"/>
    <property type="match status" value="2"/>
</dbReference>
<comment type="subcellular location">
    <subcellularLocation>
        <location evidence="1">Cell inner membrane</location>
        <topology evidence="1">Multi-pass membrane protein</topology>
    </subcellularLocation>
    <subcellularLocation>
        <location evidence="8">Cell membrane</location>
        <topology evidence="8">Multi-pass membrane protein</topology>
    </subcellularLocation>
</comment>
<feature type="transmembrane region" description="Helical" evidence="8">
    <location>
        <begin position="67"/>
        <end position="91"/>
    </location>
</feature>
<feature type="domain" description="ABC transmembrane type-1" evidence="10">
    <location>
        <begin position="339"/>
        <end position="532"/>
    </location>
</feature>
<dbReference type="PROSITE" id="PS50928">
    <property type="entry name" value="ABC_TM1"/>
    <property type="match status" value="2"/>
</dbReference>
<dbReference type="Pfam" id="PF00528">
    <property type="entry name" value="BPD_transp_1"/>
    <property type="match status" value="2"/>
</dbReference>
<keyword evidence="2 8" id="KW-0813">Transport</keyword>
<evidence type="ECO:0000256" key="9">
    <source>
        <dbReference type="SAM" id="MobiDB-lite"/>
    </source>
</evidence>
<dbReference type="SUPFAM" id="SSF161098">
    <property type="entry name" value="MetI-like"/>
    <property type="match status" value="2"/>
</dbReference>
<dbReference type="Proteomes" id="UP000035009">
    <property type="component" value="Unassembled WGS sequence"/>
</dbReference>
<dbReference type="PANTHER" id="PTHR43357:SF4">
    <property type="entry name" value="INNER MEMBRANE ABC TRANSPORTER PERMEASE PROTEIN YDCV"/>
    <property type="match status" value="1"/>
</dbReference>
<organism evidence="11 12">
    <name type="scientific">Gordonia malaquae NBRC 108250</name>
    <dbReference type="NCBI Taxonomy" id="1223542"/>
    <lineage>
        <taxon>Bacteria</taxon>
        <taxon>Bacillati</taxon>
        <taxon>Actinomycetota</taxon>
        <taxon>Actinomycetes</taxon>
        <taxon>Mycobacteriales</taxon>
        <taxon>Gordoniaceae</taxon>
        <taxon>Gordonia</taxon>
    </lineage>
</organism>
<dbReference type="Gene3D" id="1.10.3720.10">
    <property type="entry name" value="MetI-like"/>
    <property type="match status" value="2"/>
</dbReference>
<evidence type="ECO:0000256" key="5">
    <source>
        <dbReference type="ARBA" id="ARBA00022692"/>
    </source>
</evidence>
<evidence type="ECO:0000256" key="2">
    <source>
        <dbReference type="ARBA" id="ARBA00022448"/>
    </source>
</evidence>
<feature type="transmembrane region" description="Helical" evidence="8">
    <location>
        <begin position="139"/>
        <end position="159"/>
    </location>
</feature>
<dbReference type="PANTHER" id="PTHR43357">
    <property type="entry name" value="INNER MEMBRANE ABC TRANSPORTER PERMEASE PROTEIN YDCV"/>
    <property type="match status" value="1"/>
</dbReference>
<dbReference type="InterPro" id="IPR000515">
    <property type="entry name" value="MetI-like"/>
</dbReference>
<reference evidence="11 12" key="1">
    <citation type="submission" date="2013-02" db="EMBL/GenBank/DDBJ databases">
        <title>Whole genome shotgun sequence of Gordonia malaquae NBRC 108250.</title>
        <authorList>
            <person name="Yoshida I."/>
            <person name="Hosoyama A."/>
            <person name="Tsuchikane K."/>
            <person name="Ando Y."/>
            <person name="Baba S."/>
            <person name="Ohji S."/>
            <person name="Hamada M."/>
            <person name="Tamura T."/>
            <person name="Yamazoe A."/>
            <person name="Yamazaki S."/>
            <person name="Fujita N."/>
        </authorList>
    </citation>
    <scope>NUCLEOTIDE SEQUENCE [LARGE SCALE GENOMIC DNA]</scope>
    <source>
        <strain evidence="11 12">NBRC 108250</strain>
    </source>
</reference>
<feature type="transmembrane region" description="Helical" evidence="8">
    <location>
        <begin position="286"/>
        <end position="309"/>
    </location>
</feature>
<dbReference type="GO" id="GO:0055085">
    <property type="term" value="P:transmembrane transport"/>
    <property type="evidence" value="ECO:0007669"/>
    <property type="project" value="InterPro"/>
</dbReference>
<dbReference type="eggNOG" id="COG1178">
    <property type="taxonomic scope" value="Bacteria"/>
</dbReference>
<feature type="region of interest" description="Disordered" evidence="9">
    <location>
        <begin position="539"/>
        <end position="560"/>
    </location>
</feature>
<protein>
    <submittedName>
        <fullName evidence="11">Putative ABC transporter permease protein</fullName>
    </submittedName>
</protein>
<dbReference type="GO" id="GO:0005886">
    <property type="term" value="C:plasma membrane"/>
    <property type="evidence" value="ECO:0007669"/>
    <property type="project" value="UniProtKB-SubCell"/>
</dbReference>
<dbReference type="STRING" id="410332.SAMN04488550_3227"/>
<keyword evidence="12" id="KW-1185">Reference proteome</keyword>
<keyword evidence="5 8" id="KW-0812">Transmembrane</keyword>
<evidence type="ECO:0000256" key="8">
    <source>
        <dbReference type="RuleBase" id="RU363032"/>
    </source>
</evidence>